<feature type="compositionally biased region" description="Basic and acidic residues" evidence="8">
    <location>
        <begin position="157"/>
        <end position="169"/>
    </location>
</feature>
<protein>
    <recommendedName>
        <fullName evidence="9">Protein kinase domain-containing protein</fullName>
    </recommendedName>
</protein>
<keyword evidence="4" id="KW-0418">Kinase</keyword>
<gene>
    <name evidence="10" type="ORF">PENTCL1PPCAC_1924</name>
</gene>
<evidence type="ECO:0000256" key="8">
    <source>
        <dbReference type="SAM" id="MobiDB-lite"/>
    </source>
</evidence>
<dbReference type="InterPro" id="IPR000719">
    <property type="entry name" value="Prot_kinase_dom"/>
</dbReference>
<dbReference type="SUPFAM" id="SSF56112">
    <property type="entry name" value="Protein kinase-like (PK-like)"/>
    <property type="match status" value="1"/>
</dbReference>
<dbReference type="Gene3D" id="1.10.510.10">
    <property type="entry name" value="Transferase(Phosphotransferase) domain 1"/>
    <property type="match status" value="1"/>
</dbReference>
<dbReference type="AlphaFoldDB" id="A0AAV5SI39"/>
<keyword evidence="11" id="KW-1185">Reference proteome</keyword>
<reference evidence="10" key="1">
    <citation type="submission" date="2023-10" db="EMBL/GenBank/DDBJ databases">
        <title>Genome assembly of Pristionchus species.</title>
        <authorList>
            <person name="Yoshida K."/>
            <person name="Sommer R.J."/>
        </authorList>
    </citation>
    <scope>NUCLEOTIDE SEQUENCE</scope>
    <source>
        <strain evidence="10">RS0144</strain>
    </source>
</reference>
<evidence type="ECO:0000256" key="2">
    <source>
        <dbReference type="ARBA" id="ARBA00022679"/>
    </source>
</evidence>
<keyword evidence="5 6" id="KW-0067">ATP-binding</keyword>
<feature type="region of interest" description="Disordered" evidence="8">
    <location>
        <begin position="24"/>
        <end position="59"/>
    </location>
</feature>
<dbReference type="InterPro" id="IPR011009">
    <property type="entry name" value="Kinase-like_dom_sf"/>
</dbReference>
<evidence type="ECO:0000259" key="9">
    <source>
        <dbReference type="PROSITE" id="PS50011"/>
    </source>
</evidence>
<evidence type="ECO:0000256" key="4">
    <source>
        <dbReference type="ARBA" id="ARBA00022777"/>
    </source>
</evidence>
<evidence type="ECO:0000256" key="7">
    <source>
        <dbReference type="RuleBase" id="RU000304"/>
    </source>
</evidence>
<keyword evidence="3 6" id="KW-0547">Nucleotide-binding</keyword>
<dbReference type="GO" id="GO:0007094">
    <property type="term" value="P:mitotic spindle assembly checkpoint signaling"/>
    <property type="evidence" value="ECO:0007669"/>
    <property type="project" value="TreeGrafter"/>
</dbReference>
<dbReference type="Pfam" id="PF00069">
    <property type="entry name" value="Pkinase"/>
    <property type="match status" value="1"/>
</dbReference>
<accession>A0AAV5SI39</accession>
<dbReference type="InterPro" id="IPR008271">
    <property type="entry name" value="Ser/Thr_kinase_AS"/>
</dbReference>
<dbReference type="PROSITE" id="PS00108">
    <property type="entry name" value="PROTEIN_KINASE_ST"/>
    <property type="match status" value="1"/>
</dbReference>
<dbReference type="PROSITE" id="PS00107">
    <property type="entry name" value="PROTEIN_KINASE_ATP"/>
    <property type="match status" value="1"/>
</dbReference>
<feature type="compositionally biased region" description="Polar residues" evidence="8">
    <location>
        <begin position="92"/>
        <end position="102"/>
    </location>
</feature>
<dbReference type="GO" id="GO:0004712">
    <property type="term" value="F:protein serine/threonine/tyrosine kinase activity"/>
    <property type="evidence" value="ECO:0007669"/>
    <property type="project" value="TreeGrafter"/>
</dbReference>
<comment type="caution">
    <text evidence="10">The sequence shown here is derived from an EMBL/GenBank/DDBJ whole genome shotgun (WGS) entry which is preliminary data.</text>
</comment>
<evidence type="ECO:0000256" key="5">
    <source>
        <dbReference type="ARBA" id="ARBA00022840"/>
    </source>
</evidence>
<feature type="non-terminal residue" evidence="10">
    <location>
        <position position="467"/>
    </location>
</feature>
<dbReference type="PANTHER" id="PTHR22974:SF21">
    <property type="entry name" value="DUAL SPECIFICITY PROTEIN KINASE TTK"/>
    <property type="match status" value="1"/>
</dbReference>
<dbReference type="GO" id="GO:0033316">
    <property type="term" value="P:meiotic spindle assembly checkpoint signaling"/>
    <property type="evidence" value="ECO:0007669"/>
    <property type="project" value="TreeGrafter"/>
</dbReference>
<dbReference type="GO" id="GO:0005634">
    <property type="term" value="C:nucleus"/>
    <property type="evidence" value="ECO:0007669"/>
    <property type="project" value="TreeGrafter"/>
</dbReference>
<proteinExistence type="inferred from homology"/>
<dbReference type="GO" id="GO:0034501">
    <property type="term" value="P:protein localization to kinetochore"/>
    <property type="evidence" value="ECO:0007669"/>
    <property type="project" value="TreeGrafter"/>
</dbReference>
<evidence type="ECO:0000256" key="3">
    <source>
        <dbReference type="ARBA" id="ARBA00022741"/>
    </source>
</evidence>
<dbReference type="InterPro" id="IPR017441">
    <property type="entry name" value="Protein_kinase_ATP_BS"/>
</dbReference>
<feature type="compositionally biased region" description="Polar residues" evidence="8">
    <location>
        <begin position="35"/>
        <end position="54"/>
    </location>
</feature>
<dbReference type="FunFam" id="3.30.200.20:FF:000131">
    <property type="entry name" value="Dual specificity protein kinase TTK"/>
    <property type="match status" value="1"/>
</dbReference>
<feature type="binding site" evidence="6">
    <location>
        <position position="318"/>
    </location>
    <ligand>
        <name>ATP</name>
        <dbReference type="ChEBI" id="CHEBI:30616"/>
    </ligand>
</feature>
<evidence type="ECO:0000256" key="1">
    <source>
        <dbReference type="ARBA" id="ARBA00022527"/>
    </source>
</evidence>
<organism evidence="10 11">
    <name type="scientific">Pristionchus entomophagus</name>
    <dbReference type="NCBI Taxonomy" id="358040"/>
    <lineage>
        <taxon>Eukaryota</taxon>
        <taxon>Metazoa</taxon>
        <taxon>Ecdysozoa</taxon>
        <taxon>Nematoda</taxon>
        <taxon>Chromadorea</taxon>
        <taxon>Rhabditida</taxon>
        <taxon>Rhabditina</taxon>
        <taxon>Diplogasteromorpha</taxon>
        <taxon>Diplogasteroidea</taxon>
        <taxon>Neodiplogasteridae</taxon>
        <taxon>Pristionchus</taxon>
    </lineage>
</organism>
<dbReference type="PANTHER" id="PTHR22974">
    <property type="entry name" value="MIXED LINEAGE PROTEIN KINASE"/>
    <property type="match status" value="1"/>
</dbReference>
<dbReference type="GO" id="GO:0007059">
    <property type="term" value="P:chromosome segregation"/>
    <property type="evidence" value="ECO:0007669"/>
    <property type="project" value="TreeGrafter"/>
</dbReference>
<evidence type="ECO:0000313" key="11">
    <source>
        <dbReference type="Proteomes" id="UP001432027"/>
    </source>
</evidence>
<dbReference type="Gene3D" id="3.30.200.20">
    <property type="entry name" value="Phosphorylase Kinase, domain 1"/>
    <property type="match status" value="1"/>
</dbReference>
<feature type="region of interest" description="Disordered" evidence="8">
    <location>
        <begin position="73"/>
        <end position="218"/>
    </location>
</feature>
<keyword evidence="1 7" id="KW-0723">Serine/threonine-protein kinase</keyword>
<feature type="domain" description="Protein kinase" evidence="9">
    <location>
        <begin position="289"/>
        <end position="467"/>
    </location>
</feature>
<dbReference type="EMBL" id="BTSX01000001">
    <property type="protein sequence ID" value="GMS79749.1"/>
    <property type="molecule type" value="Genomic_DNA"/>
</dbReference>
<dbReference type="PROSITE" id="PS50011">
    <property type="entry name" value="PROTEIN_KINASE_DOM"/>
    <property type="match status" value="1"/>
</dbReference>
<feature type="non-terminal residue" evidence="10">
    <location>
        <position position="1"/>
    </location>
</feature>
<name>A0AAV5SI39_9BILA</name>
<comment type="similarity">
    <text evidence="7">Belongs to the protein kinase superfamily.</text>
</comment>
<dbReference type="Proteomes" id="UP001432027">
    <property type="component" value="Unassembled WGS sequence"/>
</dbReference>
<keyword evidence="2" id="KW-0808">Transferase</keyword>
<dbReference type="SMART" id="SM00220">
    <property type="entry name" value="S_TKc"/>
    <property type="match status" value="1"/>
</dbReference>
<feature type="compositionally biased region" description="Low complexity" evidence="8">
    <location>
        <begin position="121"/>
        <end position="133"/>
    </location>
</feature>
<dbReference type="GO" id="GO:0004674">
    <property type="term" value="F:protein serine/threonine kinase activity"/>
    <property type="evidence" value="ECO:0007669"/>
    <property type="project" value="UniProtKB-KW"/>
</dbReference>
<sequence length="467" mass="50988">QGNGGNPPKLSYLERMKRIREREEAKRAAQGFGSIGTSYASSTASNPSISTTAATGDDKENAAHCLDHKDESLLHESQMRANKSAPAGDVSQMGNSILSTTSLGGGAGDELQRSTYSVGDNSSVTSNVSRNTSGGSSVIDVPRDGSLHHNSILNSFMREEQPSKLESFSRPRVPRSRGNSEAEVEVNETFDMNPPPSEQHASAPHHQQQHQQQHDRYARAAAVNGSMLRSKSAASAFEPMFATPAISRNTGILSGLMPRTPAFQTPSRLSMSALSLASTQRMIIKDKEYAIISSIGKGGSSQVYQAFDDMSGSTVAIKVVDLSDVDDASREAFVNEVELLKKLQGSRHVIKMFDYELVEEEDQLLVVMEKGETDLGTYLKTRRNEMTPAFIKFWWEEMLQAVKFVHEHKVVHMDLKPANFLLVSGNLKLIDFGIASSIPSDKTSLLKESQMGTLSYMSPEALIVAEL</sequence>
<dbReference type="GO" id="GO:0000776">
    <property type="term" value="C:kinetochore"/>
    <property type="evidence" value="ECO:0007669"/>
    <property type="project" value="TreeGrafter"/>
</dbReference>
<evidence type="ECO:0000256" key="6">
    <source>
        <dbReference type="PROSITE-ProRule" id="PRU10141"/>
    </source>
</evidence>
<dbReference type="GO" id="GO:0005524">
    <property type="term" value="F:ATP binding"/>
    <property type="evidence" value="ECO:0007669"/>
    <property type="project" value="UniProtKB-UniRule"/>
</dbReference>
<evidence type="ECO:0000313" key="10">
    <source>
        <dbReference type="EMBL" id="GMS79749.1"/>
    </source>
</evidence>